<dbReference type="EMBL" id="LYBM01000020">
    <property type="protein sequence ID" value="ODA33001.1"/>
    <property type="molecule type" value="Genomic_DNA"/>
</dbReference>
<keyword evidence="1" id="KW-1133">Transmembrane helix</keyword>
<dbReference type="STRING" id="1080227.A8L45_11945"/>
<dbReference type="Pfam" id="PF05834">
    <property type="entry name" value="Lycopene_cycl"/>
    <property type="match status" value="1"/>
</dbReference>
<keyword evidence="1" id="KW-0812">Transmembrane</keyword>
<sequence length="400" mass="45402">MGKSKYDADIIIIGGGAAGLSLAVSLSYLVDLPRILILEVRPKYTNDRTWCFWGKQSLNRHLPISRSWSSWSFSANGKHVTHESEHWHYHHIAAEDFYHFSQSLLRLNPHCLMHMNTKVDKLEASKDGVKVITGDQHFFARQVVDTRPPELTQVTTAPLFQIFYGAEVTTSSPVFNQQIPMLMDRLNDTSLGLTFNYLLPLEENRALIELTAFSPKLFAPETLRPILTKLLRYRFSPHKDWKISREEQAVLPMGMKLSEPDKDSNIILAGMNAGALRPSSGYAFLRIQAWAKKCAEHYRKWSVIPHLDSSSPTQRTMDSLFLDVLSSNETSASNLFIDMADRVNADCFARFMSDNATPLDNLKVINAMPAAPFIKAAVSNLQSAFQRINSRDFYTNKKQF</sequence>
<name>A0A1C3EID1_9GAMM</name>
<evidence type="ECO:0000313" key="2">
    <source>
        <dbReference type="EMBL" id="ODA33001.1"/>
    </source>
</evidence>
<dbReference type="RefSeq" id="WP_068902530.1">
    <property type="nucleotide sequence ID" value="NZ_JBHUIF010000015.1"/>
</dbReference>
<dbReference type="AlphaFoldDB" id="A0A1C3EID1"/>
<accession>A0A1C3EID1</accession>
<dbReference type="Proteomes" id="UP000094936">
    <property type="component" value="Unassembled WGS sequence"/>
</dbReference>
<proteinExistence type="predicted"/>
<reference evidence="2 3" key="1">
    <citation type="submission" date="2016-05" db="EMBL/GenBank/DDBJ databases">
        <title>Genomic Taxonomy of the Vibrionaceae.</title>
        <authorList>
            <person name="Gomez-Gil B."/>
            <person name="Enciso-Ibarra J."/>
        </authorList>
    </citation>
    <scope>NUCLEOTIDE SEQUENCE [LARGE SCALE GENOMIC DNA]</scope>
    <source>
        <strain evidence="2 3">CAIM 1920</strain>
    </source>
</reference>
<keyword evidence="1" id="KW-0472">Membrane</keyword>
<dbReference type="SUPFAM" id="SSF51905">
    <property type="entry name" value="FAD/NAD(P)-binding domain"/>
    <property type="match status" value="1"/>
</dbReference>
<feature type="transmembrane region" description="Helical" evidence="1">
    <location>
        <begin position="12"/>
        <end position="30"/>
    </location>
</feature>
<comment type="caution">
    <text evidence="2">The sequence shown here is derived from an EMBL/GenBank/DDBJ whole genome shotgun (WGS) entry which is preliminary data.</text>
</comment>
<keyword evidence="3" id="KW-1185">Reference proteome</keyword>
<evidence type="ECO:0000256" key="1">
    <source>
        <dbReference type="SAM" id="Phobius"/>
    </source>
</evidence>
<gene>
    <name evidence="2" type="ORF">A8L45_11945</name>
</gene>
<dbReference type="Gene3D" id="3.50.50.60">
    <property type="entry name" value="FAD/NAD(P)-binding domain"/>
    <property type="match status" value="1"/>
</dbReference>
<evidence type="ECO:0008006" key="4">
    <source>
        <dbReference type="Google" id="ProtNLM"/>
    </source>
</evidence>
<evidence type="ECO:0000313" key="3">
    <source>
        <dbReference type="Proteomes" id="UP000094936"/>
    </source>
</evidence>
<dbReference type="InterPro" id="IPR036188">
    <property type="entry name" value="FAD/NAD-bd_sf"/>
</dbReference>
<protein>
    <recommendedName>
        <fullName evidence="4">Lycopene cyclase</fullName>
    </recommendedName>
</protein>
<organism evidence="2 3">
    <name type="scientific">Veronia pacifica</name>
    <dbReference type="NCBI Taxonomy" id="1080227"/>
    <lineage>
        <taxon>Bacteria</taxon>
        <taxon>Pseudomonadati</taxon>
        <taxon>Pseudomonadota</taxon>
        <taxon>Gammaproteobacteria</taxon>
        <taxon>Vibrionales</taxon>
        <taxon>Vibrionaceae</taxon>
        <taxon>Veronia</taxon>
    </lineage>
</organism>